<dbReference type="Pfam" id="PF13802">
    <property type="entry name" value="Gal_mutarotas_2"/>
    <property type="match status" value="1"/>
</dbReference>
<gene>
    <name evidence="7" type="ORF">SAMN04487935_3060</name>
</gene>
<sequence length="796" mass="89835">MKQHFIITAFLVAAISATAQNASRKFLNTKQNGNQLEIATSDGNYQIQFYNSDIVETSFIPKGETFNPESHAVILKPENAITEIVETTKSIDFGSQGILVHIEKSPFKISYLYKGKELLSEKNGYSKTDKAEILDFNLDNSEALYGGGARAVSMNRRGNRLELYNKAHYGYGDKAELLNFTIPMVLSSKIYAIHFDNAPIGWLDLDSKKDNTLTYETISGRKTYQIIAADNWTKLTEDYTDLTGKQPLPPRWAFGNFASRFGYHSEKETRDVVAKFRAEKIPLDAVILDLYWFGKTIQGTLGNFEFDADNFPTPEKMIADFNKQNVKTVLITEPFVLTTSKKWQEAVDKKILATDKTGKPFVYDFYFGNTGLIDIFKPEAKDWFWDIYKNFTKKGVAGWWGDLGEPEVHPTDLQHANGSADQVHNIYGHNWAKLVSDGYQKDFPDVRPFILMRSGSSGSQRFGMIPWSGDVGRSWGGLKSQTEISLQMGMQGLGYMHSDLGGFAGDNVDNELYVRWLQYGVFQPVFRPHAAESVPPEIVFREPKTKALAIEAVKLRYKMLPYNYTLAFDNSQLGTPLMRPLFFDEAENRSLDGNSDEYFWGNDFLVSPVTTAAQTEKDIYFPKSNNWFDFYSDKKYAAGSSQKIALAENHIPVFVRGGAFIPMIDVIQSTESYSTKNLKLHFYYDGSVSASTGKLYDDNGKTPDAFGKGKYELLTFKNESKSKQIVISFASEKGNAYISETRNVSLLVHNIPAKPKKITINGKAAKFIWNKNSNVLEISVIWEKQASKNINIQLGN</sequence>
<proteinExistence type="inferred from homology"/>
<name>A0A1G9AWJ8_9FLAO</name>
<dbReference type="InterPro" id="IPR048395">
    <property type="entry name" value="Glyco_hydro_31_C"/>
</dbReference>
<accession>A0A1G9AWJ8</accession>
<dbReference type="CDD" id="cd06598">
    <property type="entry name" value="GH31_transferase_CtsZ"/>
    <property type="match status" value="1"/>
</dbReference>
<dbReference type="STRING" id="1128970.SAMN04487935_3060"/>
<dbReference type="InterPro" id="IPR000322">
    <property type="entry name" value="Glyco_hydro_31_TIM"/>
</dbReference>
<keyword evidence="3" id="KW-0732">Signal</keyword>
<dbReference type="Pfam" id="PF01055">
    <property type="entry name" value="Glyco_hydro_31_2nd"/>
    <property type="match status" value="1"/>
</dbReference>
<keyword evidence="2" id="KW-0326">Glycosidase</keyword>
<dbReference type="GO" id="GO:0004553">
    <property type="term" value="F:hydrolase activity, hydrolyzing O-glycosyl compounds"/>
    <property type="evidence" value="ECO:0007669"/>
    <property type="project" value="InterPro"/>
</dbReference>
<evidence type="ECO:0000256" key="3">
    <source>
        <dbReference type="SAM" id="SignalP"/>
    </source>
</evidence>
<dbReference type="Pfam" id="PF21365">
    <property type="entry name" value="Glyco_hydro_31_3rd"/>
    <property type="match status" value="1"/>
</dbReference>
<dbReference type="AlphaFoldDB" id="A0A1G9AWJ8"/>
<dbReference type="Gene3D" id="2.60.40.1180">
    <property type="entry name" value="Golgi alpha-mannosidase II"/>
    <property type="match status" value="2"/>
</dbReference>
<dbReference type="InterPro" id="IPR051816">
    <property type="entry name" value="Glycosyl_Hydrolase_31"/>
</dbReference>
<dbReference type="GO" id="GO:0016740">
    <property type="term" value="F:transferase activity"/>
    <property type="evidence" value="ECO:0007669"/>
    <property type="project" value="UniProtKB-KW"/>
</dbReference>
<dbReference type="EMBL" id="FNEZ01000005">
    <property type="protein sequence ID" value="SDK30965.1"/>
    <property type="molecule type" value="Genomic_DNA"/>
</dbReference>
<dbReference type="SUPFAM" id="SSF74650">
    <property type="entry name" value="Galactose mutarotase-like"/>
    <property type="match status" value="1"/>
</dbReference>
<evidence type="ECO:0000256" key="2">
    <source>
        <dbReference type="RuleBase" id="RU361185"/>
    </source>
</evidence>
<dbReference type="OrthoDB" id="176168at2"/>
<evidence type="ECO:0000313" key="8">
    <source>
        <dbReference type="Proteomes" id="UP000199580"/>
    </source>
</evidence>
<dbReference type="InterPro" id="IPR011013">
    <property type="entry name" value="Gal_mutarotase_sf_dom"/>
</dbReference>
<dbReference type="RefSeq" id="WP_091397412.1">
    <property type="nucleotide sequence ID" value="NZ_BKAI01000007.1"/>
</dbReference>
<reference evidence="7 8" key="1">
    <citation type="submission" date="2016-10" db="EMBL/GenBank/DDBJ databases">
        <authorList>
            <person name="de Groot N.N."/>
        </authorList>
    </citation>
    <scope>NUCLEOTIDE SEQUENCE [LARGE SCALE GENOMIC DNA]</scope>
    <source>
        <strain evidence="7 8">CGMCC 1.10076</strain>
    </source>
</reference>
<feature type="domain" description="Glycosyl hydrolase family 31 C-terminal" evidence="6">
    <location>
        <begin position="574"/>
        <end position="661"/>
    </location>
</feature>
<evidence type="ECO:0000259" key="6">
    <source>
        <dbReference type="Pfam" id="PF21365"/>
    </source>
</evidence>
<dbReference type="GO" id="GO:0005975">
    <property type="term" value="P:carbohydrate metabolic process"/>
    <property type="evidence" value="ECO:0007669"/>
    <property type="project" value="InterPro"/>
</dbReference>
<feature type="domain" description="Glycoside hydrolase family 31 N-terminal" evidence="5">
    <location>
        <begin position="45"/>
        <end position="204"/>
    </location>
</feature>
<dbReference type="PANTHER" id="PTHR43863">
    <property type="entry name" value="HYDROLASE, PUTATIVE (AFU_ORTHOLOGUE AFUA_1G03140)-RELATED"/>
    <property type="match status" value="1"/>
</dbReference>
<feature type="domain" description="Glycoside hydrolase family 31 TIM barrel" evidence="4">
    <location>
        <begin position="247"/>
        <end position="566"/>
    </location>
</feature>
<evidence type="ECO:0000259" key="4">
    <source>
        <dbReference type="Pfam" id="PF01055"/>
    </source>
</evidence>
<dbReference type="GO" id="GO:0030246">
    <property type="term" value="F:carbohydrate binding"/>
    <property type="evidence" value="ECO:0007669"/>
    <property type="project" value="InterPro"/>
</dbReference>
<comment type="similarity">
    <text evidence="1 2">Belongs to the glycosyl hydrolase 31 family.</text>
</comment>
<evidence type="ECO:0000313" key="7">
    <source>
        <dbReference type="EMBL" id="SDK30965.1"/>
    </source>
</evidence>
<dbReference type="InterPro" id="IPR013780">
    <property type="entry name" value="Glyco_hydro_b"/>
</dbReference>
<dbReference type="Proteomes" id="UP000199580">
    <property type="component" value="Unassembled WGS sequence"/>
</dbReference>
<dbReference type="InterPro" id="IPR017853">
    <property type="entry name" value="GH"/>
</dbReference>
<dbReference type="PANTHER" id="PTHR43863:SF2">
    <property type="entry name" value="MALTASE-GLUCOAMYLASE"/>
    <property type="match status" value="1"/>
</dbReference>
<dbReference type="SUPFAM" id="SSF51445">
    <property type="entry name" value="(Trans)glycosidases"/>
    <property type="match status" value="1"/>
</dbReference>
<keyword evidence="7" id="KW-0808">Transferase</keyword>
<keyword evidence="8" id="KW-1185">Reference proteome</keyword>
<dbReference type="Gene3D" id="3.20.20.80">
    <property type="entry name" value="Glycosidases"/>
    <property type="match status" value="1"/>
</dbReference>
<evidence type="ECO:0000256" key="1">
    <source>
        <dbReference type="ARBA" id="ARBA00007806"/>
    </source>
</evidence>
<dbReference type="SUPFAM" id="SSF51011">
    <property type="entry name" value="Glycosyl hydrolase domain"/>
    <property type="match status" value="1"/>
</dbReference>
<protein>
    <submittedName>
        <fullName evidence="7">Oligosaccharide 4-alpha-D-glucosyltransferase</fullName>
    </submittedName>
</protein>
<feature type="chain" id="PRO_5011580669" evidence="3">
    <location>
        <begin position="20"/>
        <end position="796"/>
    </location>
</feature>
<keyword evidence="2" id="KW-0378">Hydrolase</keyword>
<dbReference type="Gene3D" id="2.60.40.1760">
    <property type="entry name" value="glycosyl hydrolase (family 31)"/>
    <property type="match status" value="1"/>
</dbReference>
<dbReference type="CDD" id="cd14752">
    <property type="entry name" value="GH31_N"/>
    <property type="match status" value="1"/>
</dbReference>
<feature type="signal peptide" evidence="3">
    <location>
        <begin position="1"/>
        <end position="19"/>
    </location>
</feature>
<dbReference type="InterPro" id="IPR025887">
    <property type="entry name" value="Glyco_hydro_31_N_dom"/>
</dbReference>
<evidence type="ECO:0000259" key="5">
    <source>
        <dbReference type="Pfam" id="PF13802"/>
    </source>
</evidence>
<organism evidence="7 8">
    <name type="scientific">Flavobacterium noncentrifugens</name>
    <dbReference type="NCBI Taxonomy" id="1128970"/>
    <lineage>
        <taxon>Bacteria</taxon>
        <taxon>Pseudomonadati</taxon>
        <taxon>Bacteroidota</taxon>
        <taxon>Flavobacteriia</taxon>
        <taxon>Flavobacteriales</taxon>
        <taxon>Flavobacteriaceae</taxon>
        <taxon>Flavobacterium</taxon>
    </lineage>
</organism>